<dbReference type="Proteomes" id="UP000789901">
    <property type="component" value="Unassembled WGS sequence"/>
</dbReference>
<organism evidence="1 2">
    <name type="scientific">Gigaspora margarita</name>
    <dbReference type="NCBI Taxonomy" id="4874"/>
    <lineage>
        <taxon>Eukaryota</taxon>
        <taxon>Fungi</taxon>
        <taxon>Fungi incertae sedis</taxon>
        <taxon>Mucoromycota</taxon>
        <taxon>Glomeromycotina</taxon>
        <taxon>Glomeromycetes</taxon>
        <taxon>Diversisporales</taxon>
        <taxon>Gigasporaceae</taxon>
        <taxon>Gigaspora</taxon>
    </lineage>
</organism>
<proteinExistence type="predicted"/>
<comment type="caution">
    <text evidence="1">The sequence shown here is derived from an EMBL/GenBank/DDBJ whole genome shotgun (WGS) entry which is preliminary data.</text>
</comment>
<reference evidence="1 2" key="1">
    <citation type="submission" date="2021-06" db="EMBL/GenBank/DDBJ databases">
        <authorList>
            <person name="Kallberg Y."/>
            <person name="Tangrot J."/>
            <person name="Rosling A."/>
        </authorList>
    </citation>
    <scope>NUCLEOTIDE SEQUENCE [LARGE SCALE GENOMIC DNA]</scope>
    <source>
        <strain evidence="1 2">120-4 pot B 10/14</strain>
    </source>
</reference>
<gene>
    <name evidence="1" type="ORF">GMARGA_LOCUS40905</name>
</gene>
<sequence>VCGKKKKKRRQGPTKQIKEDLYQITICWKYKEKEESFEHFIAYKVNEARWLEKEYSIVNQIWSNLNTVSKKRMPIEDLYTSLTGEKEADRHRKRNYMARGLIESDLATLLLAIGITKKVVHLIITKW</sequence>
<keyword evidence="2" id="KW-1185">Reference proteome</keyword>
<dbReference type="EMBL" id="CAJVQB010107802">
    <property type="protein sequence ID" value="CAG8851770.1"/>
    <property type="molecule type" value="Genomic_DNA"/>
</dbReference>
<accession>A0ABN7XCT0</accession>
<evidence type="ECO:0000313" key="1">
    <source>
        <dbReference type="EMBL" id="CAG8851770.1"/>
    </source>
</evidence>
<feature type="non-terminal residue" evidence="1">
    <location>
        <position position="1"/>
    </location>
</feature>
<protein>
    <submittedName>
        <fullName evidence="1">28797_t:CDS:1</fullName>
    </submittedName>
</protein>
<name>A0ABN7XCT0_GIGMA</name>
<evidence type="ECO:0000313" key="2">
    <source>
        <dbReference type="Proteomes" id="UP000789901"/>
    </source>
</evidence>